<evidence type="ECO:0000313" key="2">
    <source>
        <dbReference type="Proteomes" id="UP000198866"/>
    </source>
</evidence>
<dbReference type="Proteomes" id="UP000198866">
    <property type="component" value="Unassembled WGS sequence"/>
</dbReference>
<dbReference type="EMBL" id="FNYE01000053">
    <property type="protein sequence ID" value="SEK11709.1"/>
    <property type="molecule type" value="Genomic_DNA"/>
</dbReference>
<dbReference type="RefSeq" id="WP_177200602.1">
    <property type="nucleotide sequence ID" value="NZ_FNYE01000053.1"/>
</dbReference>
<gene>
    <name evidence="1" type="ORF">SAMN05192539_105318</name>
</gene>
<protein>
    <submittedName>
        <fullName evidence="1">Uncharacterized protein</fullName>
    </submittedName>
</protein>
<name>A0A1H7ECT8_9BURK</name>
<dbReference type="STRING" id="667676.SAMN05192539_105318"/>
<organism evidence="1 2">
    <name type="scientific">Paraburkholderia diazotrophica</name>
    <dbReference type="NCBI Taxonomy" id="667676"/>
    <lineage>
        <taxon>Bacteria</taxon>
        <taxon>Pseudomonadati</taxon>
        <taxon>Pseudomonadota</taxon>
        <taxon>Betaproteobacteria</taxon>
        <taxon>Burkholderiales</taxon>
        <taxon>Burkholderiaceae</taxon>
        <taxon>Paraburkholderia</taxon>
    </lineage>
</organism>
<keyword evidence="2" id="KW-1185">Reference proteome</keyword>
<proteinExistence type="predicted"/>
<accession>A0A1H7ECT8</accession>
<dbReference type="AlphaFoldDB" id="A0A1H7ECT8"/>
<evidence type="ECO:0000313" key="1">
    <source>
        <dbReference type="EMBL" id="SEK11709.1"/>
    </source>
</evidence>
<sequence length="46" mass="5472">MEETETTIHAGLMRRNNFLGENPNFFAGLFCPEIWEFTRRSRPRAK</sequence>
<reference evidence="2" key="1">
    <citation type="submission" date="2016-10" db="EMBL/GenBank/DDBJ databases">
        <authorList>
            <person name="Varghese N."/>
            <person name="Submissions S."/>
        </authorList>
    </citation>
    <scope>NUCLEOTIDE SEQUENCE [LARGE SCALE GENOMIC DNA]</scope>
    <source>
        <strain evidence="2">LMG 26031</strain>
    </source>
</reference>